<feature type="compositionally biased region" description="Basic and acidic residues" evidence="9">
    <location>
        <begin position="869"/>
        <end position="898"/>
    </location>
</feature>
<gene>
    <name evidence="14" type="primary">LOC108611505</name>
</gene>
<feature type="transmembrane region" description="Helical" evidence="10">
    <location>
        <begin position="947"/>
        <end position="967"/>
    </location>
</feature>
<dbReference type="PANTHER" id="PTHR11562">
    <property type="entry name" value="CATION EFFLUX PROTEIN/ ZINC TRANSPORTER"/>
    <property type="match status" value="1"/>
</dbReference>
<feature type="transmembrane region" description="Helical" evidence="10">
    <location>
        <begin position="1142"/>
        <end position="1166"/>
    </location>
</feature>
<evidence type="ECO:0000256" key="3">
    <source>
        <dbReference type="ARBA" id="ARBA00022448"/>
    </source>
</evidence>
<feature type="region of interest" description="Disordered" evidence="9">
    <location>
        <begin position="1295"/>
        <end position="1334"/>
    </location>
</feature>
<keyword evidence="5" id="KW-0864">Zinc transport</keyword>
<feature type="compositionally biased region" description="Basic and acidic residues" evidence="9">
    <location>
        <begin position="174"/>
        <end position="196"/>
    </location>
</feature>
<feature type="compositionally biased region" description="Basic and acidic residues" evidence="9">
    <location>
        <begin position="113"/>
        <end position="130"/>
    </location>
</feature>
<feature type="domain" description="Cation efflux protein cytoplasmic" evidence="12">
    <location>
        <begin position="1205"/>
        <end position="1280"/>
    </location>
</feature>
<evidence type="ECO:0000259" key="11">
    <source>
        <dbReference type="Pfam" id="PF01545"/>
    </source>
</evidence>
<feature type="region of interest" description="Disordered" evidence="9">
    <location>
        <begin position="686"/>
        <end position="739"/>
    </location>
</feature>
<dbReference type="Gene3D" id="1.20.1510.10">
    <property type="entry name" value="Cation efflux protein transmembrane domain"/>
    <property type="match status" value="1"/>
</dbReference>
<feature type="compositionally biased region" description="Basic and acidic residues" evidence="9">
    <location>
        <begin position="558"/>
        <end position="567"/>
    </location>
</feature>
<dbReference type="PANTHER" id="PTHR11562:SF17">
    <property type="entry name" value="RE54080P-RELATED"/>
    <property type="match status" value="1"/>
</dbReference>
<dbReference type="InterPro" id="IPR050681">
    <property type="entry name" value="CDF/SLC30A"/>
</dbReference>
<reference evidence="13" key="1">
    <citation type="journal article" date="1997" name="Nucleic Acids Res.">
        <title>tRNAscan-SE: a program for improved detection of transfer RNA genes in genomic sequence.</title>
        <authorList>
            <person name="Lowe T.M."/>
            <person name="Eddy S.R."/>
        </authorList>
    </citation>
    <scope>NUCLEOTIDE SEQUENCE [LARGE SCALE GENOMIC DNA]</scope>
</reference>
<evidence type="ECO:0000256" key="4">
    <source>
        <dbReference type="ARBA" id="ARBA00022692"/>
    </source>
</evidence>
<keyword evidence="7" id="KW-0406">Ion transport</keyword>
<keyword evidence="5" id="KW-0862">Zinc</keyword>
<accession>A0ABM1NXJ8</accession>
<sequence length="1334" mass="145744">MSDQERALSERKGASHVNDSDNEANDVGEELQEVEEEEDEEAMQAALREMVQVPDIDPKQKQTPSRQPSEPRHIGNLIEKLKKTASPETQRKWLKTVTDVGIQAENTAVGKKSTPEHKPKKAEPSGERLKQTAMPSGSLAQPLPAEQQPRSDPLKKPEAGKQTTMPNYLQFTVKPERLEPTTSDEESKLERIEAASRPKSYFQIREQAEAAIAAIATPAKEAQVAARPENVLEPSKHSTGAINILTGPFRRSLNVEPSDEEPSTTKALPEGKKTKFFSNLPLFGRGRAESSAVEKPTAEAQSQEKHPTQKATSGFFANLTSFKRNRPKPNEKLAESINITAPNQFVDEAMEATEVQSTPGVIGTQFAPVPSTGILDTGTTPVPSTGIIDTGTSPVPSTGIIDTGTTPVPSTGIIDTGTSPVPSIGVIDEEATPIPSTGLIYEGSTPIPSTGLIDAGFTPVPSLGVIDAGSSPMPSNVVIDIGSTPVPSSSSIVQAEEDFYDLEEEGETEELIQTDGSYVVTYQEPLFENGSTMPNFLNQSEETAERLSSSSINSEDSPAERASSRDEETKFLMRADRVEGLKYPMAAEQGIQNIIPDQTAGARADQRINTIMSREPDLDTAASSLAATNQLIEVNEQQSTAMDTEIEPSNTLTRTVKAITSATRQLEEPIINLIYNFPIYGRSRPTPIDSSPVSQETALPTTSEPVSVEQPPNLSRFGRERPTTNQGTAETAHDPVIPLERSTPMPCEPNINILTAVPTDSALVSSANKASSAQNQSSSSLRHLVPAMTYSGASHPGSSNFTEQPRASPVEDGSAVEGDIPSTSNSLASNILRYFFPADPKSPPQQDHVQQVAMHPLPNEVIIIPPQLLKDKDHKSQGRDKDNDKNKENEAEKDRDETAQSGHMRHSESMRTLTIIGRHSHITTTYRDHCHYERHDEGVDKIARRKLIIASALCLTFMICEIIGGILSRSLAIATDAAHLLTDLAGFLISLFALYLSARPSTQRMNFGWYRAEVIGAMLSVYFIWVITGVLVYMAIERLVTNKHDVDAKIMLITSALAIAFNIIMAIQLGHGHSHGHSHGTAQAHSHREPRLRLKPSETSAVPTGSRANIVSPVLKEQQQLLPLSVSAQCTRADKENINVRAAYIHVIGDMIQSFGVFLAALIIFFKPTWAFVDSICTFIFSVIVLLVTFRILKDVLMVLMEATPDYMDYGEVQRTFLSIEGVEHVHNLRIWALSINKIALSAHLAISKDADPQVILEKATTLIHKRYNFFETTIQIEEYTPGMEDCNQCMTPQTKAAVDEAKGADDKDKPIDHNNAKDDDERRTPSTKRSAKT</sequence>
<dbReference type="InterPro" id="IPR036837">
    <property type="entry name" value="Cation_efflux_CTD_sf"/>
</dbReference>
<feature type="compositionally biased region" description="Basic and acidic residues" evidence="9">
    <location>
        <begin position="1"/>
        <end position="13"/>
    </location>
</feature>
<feature type="region of interest" description="Disordered" evidence="9">
    <location>
        <begin position="540"/>
        <end position="567"/>
    </location>
</feature>
<proteinExistence type="inferred from homology"/>
<evidence type="ECO:0000256" key="5">
    <source>
        <dbReference type="ARBA" id="ARBA00022906"/>
    </source>
</evidence>
<keyword evidence="13" id="KW-1185">Reference proteome</keyword>
<feature type="region of interest" description="Disordered" evidence="9">
    <location>
        <begin position="385"/>
        <end position="424"/>
    </location>
</feature>
<feature type="transmembrane region" description="Helical" evidence="10">
    <location>
        <begin position="1048"/>
        <end position="1067"/>
    </location>
</feature>
<feature type="transmembrane region" description="Helical" evidence="10">
    <location>
        <begin position="1172"/>
        <end position="1193"/>
    </location>
</feature>
<comment type="subcellular location">
    <subcellularLocation>
        <location evidence="1">Membrane</location>
        <topology evidence="1">Multi-pass membrane protein</topology>
    </subcellularLocation>
</comment>
<evidence type="ECO:0000256" key="6">
    <source>
        <dbReference type="ARBA" id="ARBA00022989"/>
    </source>
</evidence>
<feature type="transmembrane region" description="Helical" evidence="10">
    <location>
        <begin position="979"/>
        <end position="998"/>
    </location>
</feature>
<comment type="similarity">
    <text evidence="2">Belongs to the cation diffusion facilitator (CDF) transporter (TC 2.A.4) family. SLC30A subfamily.</text>
</comment>
<protein>
    <submittedName>
        <fullName evidence="14">Titin homolog</fullName>
    </submittedName>
</protein>
<dbReference type="RefSeq" id="XP_017859684.1">
    <property type="nucleotide sequence ID" value="XM_018004195.1"/>
</dbReference>
<reference evidence="13" key="2">
    <citation type="journal article" date="2016" name="G3 (Bethesda)">
        <title>Genome Evolution in Three Species of Cactophilic Drosophila.</title>
        <authorList>
            <person name="Sanchez-Flores A."/>
            <person name="Penazola F."/>
            <person name="Carpinteyro-Ponce J."/>
            <person name="Nazario-Yepiz N."/>
            <person name="Abreu-Goodger C."/>
            <person name="Machado C.A."/>
            <person name="Markow T.A."/>
        </authorList>
    </citation>
    <scope>NUCLEOTIDE SEQUENCE [LARGE SCALE GENOMIC DNA]</scope>
</reference>
<evidence type="ECO:0000256" key="1">
    <source>
        <dbReference type="ARBA" id="ARBA00004141"/>
    </source>
</evidence>
<feature type="compositionally biased region" description="Polar residues" evidence="9">
    <location>
        <begin position="688"/>
        <end position="713"/>
    </location>
</feature>
<evidence type="ECO:0000256" key="10">
    <source>
        <dbReference type="SAM" id="Phobius"/>
    </source>
</evidence>
<feature type="region of interest" description="Disordered" evidence="9">
    <location>
        <begin position="219"/>
        <end position="245"/>
    </location>
</feature>
<evidence type="ECO:0000256" key="9">
    <source>
        <dbReference type="SAM" id="MobiDB-lite"/>
    </source>
</evidence>
<dbReference type="NCBIfam" id="TIGR01297">
    <property type="entry name" value="CDF"/>
    <property type="match status" value="1"/>
</dbReference>
<dbReference type="SUPFAM" id="SSF160240">
    <property type="entry name" value="Cation efflux protein cytoplasmic domain-like"/>
    <property type="match status" value="1"/>
</dbReference>
<dbReference type="Proteomes" id="UP000694904">
    <property type="component" value="Chromosome 3"/>
</dbReference>
<dbReference type="InterPro" id="IPR027469">
    <property type="entry name" value="Cation_efflux_TMD_sf"/>
</dbReference>
<feature type="transmembrane region" description="Helical" evidence="10">
    <location>
        <begin position="1010"/>
        <end position="1036"/>
    </location>
</feature>
<evidence type="ECO:0000313" key="14">
    <source>
        <dbReference type="RefSeq" id="XP_017859684.1"/>
    </source>
</evidence>
<dbReference type="InterPro" id="IPR002524">
    <property type="entry name" value="Cation_efflux"/>
</dbReference>
<feature type="compositionally biased region" description="Polar residues" evidence="9">
    <location>
        <begin position="161"/>
        <end position="170"/>
    </location>
</feature>
<reference evidence="14" key="3">
    <citation type="submission" date="2025-08" db="UniProtKB">
        <authorList>
            <consortium name="RefSeq"/>
        </authorList>
    </citation>
    <scope>IDENTIFICATION</scope>
    <source>
        <tissue evidence="14">Whole organism</tissue>
    </source>
</reference>
<evidence type="ECO:0000259" key="12">
    <source>
        <dbReference type="Pfam" id="PF16916"/>
    </source>
</evidence>
<feature type="region of interest" description="Disordered" evidence="9">
    <location>
        <begin position="287"/>
        <end position="311"/>
    </location>
</feature>
<feature type="compositionally biased region" description="Polar residues" evidence="9">
    <location>
        <begin position="796"/>
        <end position="805"/>
    </location>
</feature>
<keyword evidence="8 10" id="KW-0472">Membrane</keyword>
<keyword evidence="6 10" id="KW-1133">Transmembrane helix</keyword>
<dbReference type="GeneID" id="108611505"/>
<feature type="compositionally biased region" description="Acidic residues" evidence="9">
    <location>
        <begin position="20"/>
        <end position="42"/>
    </location>
</feature>
<dbReference type="Pfam" id="PF16916">
    <property type="entry name" value="ZT_dimer"/>
    <property type="match status" value="1"/>
</dbReference>
<evidence type="ECO:0000256" key="7">
    <source>
        <dbReference type="ARBA" id="ARBA00023065"/>
    </source>
</evidence>
<feature type="domain" description="Cation efflux protein transmembrane" evidence="11">
    <location>
        <begin position="947"/>
        <end position="1201"/>
    </location>
</feature>
<feature type="region of interest" description="Disordered" evidence="9">
    <location>
        <begin position="252"/>
        <end position="271"/>
    </location>
</feature>
<keyword evidence="4 10" id="KW-0812">Transmembrane</keyword>
<keyword evidence="3" id="KW-0813">Transport</keyword>
<feature type="region of interest" description="Disordered" evidence="9">
    <location>
        <begin position="1074"/>
        <end position="1105"/>
    </location>
</feature>
<dbReference type="InterPro" id="IPR027470">
    <property type="entry name" value="Cation_efflux_CTD"/>
</dbReference>
<dbReference type="SUPFAM" id="SSF161111">
    <property type="entry name" value="Cation efflux protein transmembrane domain-like"/>
    <property type="match status" value="1"/>
</dbReference>
<feature type="region of interest" description="Disordered" evidence="9">
    <location>
        <begin position="1"/>
        <end position="199"/>
    </location>
</feature>
<feature type="compositionally biased region" description="Polar residues" evidence="9">
    <location>
        <begin position="540"/>
        <end position="556"/>
    </location>
</feature>
<evidence type="ECO:0000256" key="8">
    <source>
        <dbReference type="ARBA" id="ARBA00023136"/>
    </source>
</evidence>
<feature type="compositionally biased region" description="Basic and acidic residues" evidence="9">
    <location>
        <begin position="1298"/>
        <end position="1325"/>
    </location>
</feature>
<dbReference type="Pfam" id="PF01545">
    <property type="entry name" value="Cation_efflux"/>
    <property type="match status" value="1"/>
</dbReference>
<name>A0ABM1NXJ8_DROAR</name>
<feature type="compositionally biased region" description="Basic and acidic residues" evidence="9">
    <location>
        <begin position="1086"/>
        <end position="1096"/>
    </location>
</feature>
<dbReference type="InterPro" id="IPR058533">
    <property type="entry name" value="Cation_efflux_TM"/>
</dbReference>
<evidence type="ECO:0000256" key="2">
    <source>
        <dbReference type="ARBA" id="ARBA00008873"/>
    </source>
</evidence>
<feature type="region of interest" description="Disordered" evidence="9">
    <location>
        <begin position="866"/>
        <end position="909"/>
    </location>
</feature>
<organism evidence="13 14">
    <name type="scientific">Drosophila arizonae</name>
    <name type="common">Fruit fly</name>
    <dbReference type="NCBI Taxonomy" id="7263"/>
    <lineage>
        <taxon>Eukaryota</taxon>
        <taxon>Metazoa</taxon>
        <taxon>Ecdysozoa</taxon>
        <taxon>Arthropoda</taxon>
        <taxon>Hexapoda</taxon>
        <taxon>Insecta</taxon>
        <taxon>Pterygota</taxon>
        <taxon>Neoptera</taxon>
        <taxon>Endopterygota</taxon>
        <taxon>Diptera</taxon>
        <taxon>Brachycera</taxon>
        <taxon>Muscomorpha</taxon>
        <taxon>Ephydroidea</taxon>
        <taxon>Drosophilidae</taxon>
        <taxon>Drosophila</taxon>
    </lineage>
</organism>
<evidence type="ECO:0000313" key="13">
    <source>
        <dbReference type="Proteomes" id="UP000694904"/>
    </source>
</evidence>
<feature type="region of interest" description="Disordered" evidence="9">
    <location>
        <begin position="789"/>
        <end position="823"/>
    </location>
</feature>